<evidence type="ECO:0000313" key="2">
    <source>
        <dbReference type="EMBL" id="KAK4156621.1"/>
    </source>
</evidence>
<feature type="compositionally biased region" description="Low complexity" evidence="1">
    <location>
        <begin position="203"/>
        <end position="217"/>
    </location>
</feature>
<reference evidence="2" key="1">
    <citation type="journal article" date="2023" name="Mol. Phylogenet. Evol.">
        <title>Genome-scale phylogeny and comparative genomics of the fungal order Sordariales.</title>
        <authorList>
            <person name="Hensen N."/>
            <person name="Bonometti L."/>
            <person name="Westerberg I."/>
            <person name="Brannstrom I.O."/>
            <person name="Guillou S."/>
            <person name="Cros-Aarteil S."/>
            <person name="Calhoun S."/>
            <person name="Haridas S."/>
            <person name="Kuo A."/>
            <person name="Mondo S."/>
            <person name="Pangilinan J."/>
            <person name="Riley R."/>
            <person name="LaButti K."/>
            <person name="Andreopoulos B."/>
            <person name="Lipzen A."/>
            <person name="Chen C."/>
            <person name="Yan M."/>
            <person name="Daum C."/>
            <person name="Ng V."/>
            <person name="Clum A."/>
            <person name="Steindorff A."/>
            <person name="Ohm R.A."/>
            <person name="Martin F."/>
            <person name="Silar P."/>
            <person name="Natvig D.O."/>
            <person name="Lalanne C."/>
            <person name="Gautier V."/>
            <person name="Ament-Velasquez S.L."/>
            <person name="Kruys A."/>
            <person name="Hutchinson M.I."/>
            <person name="Powell A.J."/>
            <person name="Barry K."/>
            <person name="Miller A.N."/>
            <person name="Grigoriev I.V."/>
            <person name="Debuchy R."/>
            <person name="Gladieux P."/>
            <person name="Hiltunen Thoren M."/>
            <person name="Johannesson H."/>
        </authorList>
    </citation>
    <scope>NUCLEOTIDE SEQUENCE</scope>
    <source>
        <strain evidence="2">CBS 538.74</strain>
    </source>
</reference>
<accession>A0AAN7A1A4</accession>
<sequence length="355" mass="37607">MATTIVQTPSPPDQEGTTAVVLSGEASLCRDHLQEDWGYAAGHHALAQPPHAQGDIGEWQGGLPLPSYYEYNTTLTGTIWPNYGTAPADTTWHPTVNHDSPSFGPYGSVWPASPAESLSNHPWSPSDQPLPSPLSDLGGPSYFFLARNPLGEDGLHAGQAIAPIIASRDAAAASLHNSPATTTINSITPTPLLKTKDSKSNNKKAAPASKRPAAEATPHPPRPRTLKRHKSDAPSVTSISTDRTSASTSTAATTTTTTLGGVLPANVDPRVASEQIKREAWERCKAEAFEMSQRRMMLLNHEHGALEREAQRLQVNLGLMREAVARDEAAAGLEEEEKEAAAAADGAGMWVAGSG</sequence>
<keyword evidence="3" id="KW-1185">Reference proteome</keyword>
<gene>
    <name evidence="2" type="ORF">C8A00DRAFT_30474</name>
</gene>
<dbReference type="AlphaFoldDB" id="A0AAN7A1A4"/>
<feature type="compositionally biased region" description="Low complexity" evidence="1">
    <location>
        <begin position="124"/>
        <end position="134"/>
    </location>
</feature>
<feature type="compositionally biased region" description="Low complexity" evidence="1">
    <location>
        <begin position="237"/>
        <end position="258"/>
    </location>
</feature>
<evidence type="ECO:0000313" key="3">
    <source>
        <dbReference type="Proteomes" id="UP001302745"/>
    </source>
</evidence>
<evidence type="ECO:0000256" key="1">
    <source>
        <dbReference type="SAM" id="MobiDB-lite"/>
    </source>
</evidence>
<protein>
    <submittedName>
        <fullName evidence="2">Uncharacterized protein</fullName>
    </submittedName>
</protein>
<name>A0AAN7A1A4_9PEZI</name>
<reference evidence="2" key="2">
    <citation type="submission" date="2023-05" db="EMBL/GenBank/DDBJ databases">
        <authorList>
            <consortium name="Lawrence Berkeley National Laboratory"/>
            <person name="Steindorff A."/>
            <person name="Hensen N."/>
            <person name="Bonometti L."/>
            <person name="Westerberg I."/>
            <person name="Brannstrom I.O."/>
            <person name="Guillou S."/>
            <person name="Cros-Aarteil S."/>
            <person name="Calhoun S."/>
            <person name="Haridas S."/>
            <person name="Kuo A."/>
            <person name="Mondo S."/>
            <person name="Pangilinan J."/>
            <person name="Riley R."/>
            <person name="Labutti K."/>
            <person name="Andreopoulos B."/>
            <person name="Lipzen A."/>
            <person name="Chen C."/>
            <person name="Yanf M."/>
            <person name="Daum C."/>
            <person name="Ng V."/>
            <person name="Clum A."/>
            <person name="Ohm R."/>
            <person name="Martin F."/>
            <person name="Silar P."/>
            <person name="Natvig D."/>
            <person name="Lalanne C."/>
            <person name="Gautier V."/>
            <person name="Ament-Velasquez S.L."/>
            <person name="Kruys A."/>
            <person name="Hutchinson M.I."/>
            <person name="Powell A.J."/>
            <person name="Barry K."/>
            <person name="Miller A.N."/>
            <person name="Grigoriev I.V."/>
            <person name="Debuchy R."/>
            <person name="Gladieux P."/>
            <person name="Thoren M.H."/>
            <person name="Johannesson H."/>
        </authorList>
    </citation>
    <scope>NUCLEOTIDE SEQUENCE</scope>
    <source>
        <strain evidence="2">CBS 538.74</strain>
    </source>
</reference>
<proteinExistence type="predicted"/>
<organism evidence="2 3">
    <name type="scientific">Chaetomidium leptoderma</name>
    <dbReference type="NCBI Taxonomy" id="669021"/>
    <lineage>
        <taxon>Eukaryota</taxon>
        <taxon>Fungi</taxon>
        <taxon>Dikarya</taxon>
        <taxon>Ascomycota</taxon>
        <taxon>Pezizomycotina</taxon>
        <taxon>Sordariomycetes</taxon>
        <taxon>Sordariomycetidae</taxon>
        <taxon>Sordariales</taxon>
        <taxon>Chaetomiaceae</taxon>
        <taxon>Chaetomidium</taxon>
    </lineage>
</organism>
<feature type="compositionally biased region" description="Basic residues" evidence="1">
    <location>
        <begin position="221"/>
        <end position="230"/>
    </location>
</feature>
<dbReference type="Proteomes" id="UP001302745">
    <property type="component" value="Unassembled WGS sequence"/>
</dbReference>
<dbReference type="EMBL" id="MU856864">
    <property type="protein sequence ID" value="KAK4156621.1"/>
    <property type="molecule type" value="Genomic_DNA"/>
</dbReference>
<feature type="region of interest" description="Disordered" evidence="1">
    <location>
        <begin position="114"/>
        <end position="134"/>
    </location>
</feature>
<feature type="region of interest" description="Disordered" evidence="1">
    <location>
        <begin position="180"/>
        <end position="263"/>
    </location>
</feature>
<comment type="caution">
    <text evidence="2">The sequence shown here is derived from an EMBL/GenBank/DDBJ whole genome shotgun (WGS) entry which is preliminary data.</text>
</comment>
<feature type="compositionally biased region" description="Polar residues" evidence="1">
    <location>
        <begin position="180"/>
        <end position="189"/>
    </location>
</feature>